<dbReference type="GO" id="GO:0016757">
    <property type="term" value="F:glycosyltransferase activity"/>
    <property type="evidence" value="ECO:0007669"/>
    <property type="project" value="UniProtKB-KW"/>
</dbReference>
<organism evidence="2">
    <name type="scientific">Chitinibacter mangrovi</name>
    <dbReference type="NCBI Taxonomy" id="3153927"/>
    <lineage>
        <taxon>Bacteria</taxon>
        <taxon>Pseudomonadati</taxon>
        <taxon>Pseudomonadota</taxon>
        <taxon>Betaproteobacteria</taxon>
        <taxon>Neisseriales</taxon>
        <taxon>Chitinibacteraceae</taxon>
        <taxon>Chitinibacter</taxon>
    </lineage>
</organism>
<dbReference type="PANTHER" id="PTHR12526:SF636">
    <property type="entry name" value="BLL3647 PROTEIN"/>
    <property type="match status" value="1"/>
</dbReference>
<sequence length="377" mass="41667">MSESKKVAIFLRDLGLGGVERCAVLVGEGLAAQGFEVTLVLLGGSRNLWASRIKNIKVLDLSSQWQPLKPLTWLAGWRAARQVVREHDVLIAGTFLLPLYMAYAASLGLGKRVLGWVHGPFYELDAFARMNVVHRRACQFVYRRLKELVFVSEHARTSMARWLEQAPSASWQVLPNFVDAQQGLLPRIEREAGAPLRLLFVGRIAEEKQPQLWLDTLVALNMQGVAAQLTIVGDGPLEADLQAAVQDRRLTSQVVFAGRRENVGEYLANADVLLLTSGFEGCPLVVLESMPIGLLVASTNAGGVYELFGDGSNSRRDDFVVPEATGEALARLIVRQQGQRQLLQNFLQQRAAHYSQARILQQWAHLLAPTQPSSESL</sequence>
<dbReference type="SUPFAM" id="SSF53756">
    <property type="entry name" value="UDP-Glycosyltransferase/glycogen phosphorylase"/>
    <property type="match status" value="1"/>
</dbReference>
<accession>A0AAU7FD31</accession>
<dbReference type="PANTHER" id="PTHR12526">
    <property type="entry name" value="GLYCOSYLTRANSFERASE"/>
    <property type="match status" value="1"/>
</dbReference>
<feature type="domain" description="Glycosyltransferase subfamily 4-like N-terminal" evidence="1">
    <location>
        <begin position="17"/>
        <end position="181"/>
    </location>
</feature>
<dbReference type="Gene3D" id="3.40.50.2000">
    <property type="entry name" value="Glycogen Phosphorylase B"/>
    <property type="match status" value="2"/>
</dbReference>
<dbReference type="EMBL" id="CP157355">
    <property type="protein sequence ID" value="XBM01852.1"/>
    <property type="molecule type" value="Genomic_DNA"/>
</dbReference>
<name>A0AAU7FD31_9NEIS</name>
<dbReference type="Pfam" id="PF13439">
    <property type="entry name" value="Glyco_transf_4"/>
    <property type="match status" value="1"/>
</dbReference>
<dbReference type="KEGG" id="cmav:ABHF33_06175"/>
<dbReference type="RefSeq" id="WP_348946091.1">
    <property type="nucleotide sequence ID" value="NZ_CP157355.1"/>
</dbReference>
<protein>
    <submittedName>
        <fullName evidence="2">Glycosyltransferase</fullName>
        <ecNumber evidence="2">2.4.-.-</ecNumber>
    </submittedName>
</protein>
<keyword evidence="2" id="KW-0808">Transferase</keyword>
<proteinExistence type="predicted"/>
<reference evidence="2" key="1">
    <citation type="submission" date="2024-05" db="EMBL/GenBank/DDBJ databases">
        <authorList>
            <person name="Yang L."/>
            <person name="Pan L."/>
        </authorList>
    </citation>
    <scope>NUCLEOTIDE SEQUENCE</scope>
    <source>
        <strain evidence="2">FCG-7</strain>
    </source>
</reference>
<dbReference type="Pfam" id="PF13692">
    <property type="entry name" value="Glyco_trans_1_4"/>
    <property type="match status" value="1"/>
</dbReference>
<dbReference type="EC" id="2.4.-.-" evidence="2"/>
<gene>
    <name evidence="2" type="ORF">ABHF33_06175</name>
</gene>
<evidence type="ECO:0000259" key="1">
    <source>
        <dbReference type="Pfam" id="PF13439"/>
    </source>
</evidence>
<dbReference type="AlphaFoldDB" id="A0AAU7FD31"/>
<dbReference type="CDD" id="cd03811">
    <property type="entry name" value="GT4_GT28_WabH-like"/>
    <property type="match status" value="1"/>
</dbReference>
<keyword evidence="2" id="KW-0328">Glycosyltransferase</keyword>
<evidence type="ECO:0000313" key="2">
    <source>
        <dbReference type="EMBL" id="XBM01852.1"/>
    </source>
</evidence>
<dbReference type="InterPro" id="IPR028098">
    <property type="entry name" value="Glyco_trans_4-like_N"/>
</dbReference>